<reference evidence="1" key="1">
    <citation type="submission" date="2019-04" db="EMBL/GenBank/DDBJ databases">
        <authorList>
            <consortium name="Science for Life Laboratories"/>
        </authorList>
    </citation>
    <scope>NUCLEOTIDE SEQUENCE</scope>
    <source>
        <strain evidence="1">MBLW1</strain>
    </source>
</reference>
<keyword evidence="2" id="KW-1185">Reference proteome</keyword>
<organism evidence="1">
    <name type="scientific">Tuwongella immobilis</name>
    <dbReference type="NCBI Taxonomy" id="692036"/>
    <lineage>
        <taxon>Bacteria</taxon>
        <taxon>Pseudomonadati</taxon>
        <taxon>Planctomycetota</taxon>
        <taxon>Planctomycetia</taxon>
        <taxon>Gemmatales</taxon>
        <taxon>Gemmataceae</taxon>
        <taxon>Tuwongella</taxon>
    </lineage>
</organism>
<dbReference type="EMBL" id="LR586016">
    <property type="protein sequence ID" value="VIP03072.1"/>
    <property type="molecule type" value="Genomic_DNA"/>
</dbReference>
<accession>A0A6C2YQA7</accession>
<dbReference type="KEGG" id="tim:GMBLW1_08880"/>
<dbReference type="Proteomes" id="UP000464378">
    <property type="component" value="Chromosome"/>
</dbReference>
<dbReference type="RefSeq" id="WP_162658181.1">
    <property type="nucleotide sequence ID" value="NZ_LR593887.1"/>
</dbReference>
<protein>
    <submittedName>
        <fullName evidence="1">Uncharacterized protein</fullName>
    </submittedName>
</protein>
<sequence>MPSHLESLIARRDAVTLELANGDIHQPSNSIDGEQISWTEYRMSLIDELERLNILIRQASGPFMIRSRGRA</sequence>
<evidence type="ECO:0000313" key="1">
    <source>
        <dbReference type="EMBL" id="VIP03072.1"/>
    </source>
</evidence>
<evidence type="ECO:0000313" key="2">
    <source>
        <dbReference type="Proteomes" id="UP000464378"/>
    </source>
</evidence>
<dbReference type="AlphaFoldDB" id="A0A6C2YQA7"/>
<name>A0A6C2YQA7_9BACT</name>
<dbReference type="InParanoid" id="A0A6C2YQA7"/>
<proteinExistence type="predicted"/>
<dbReference type="EMBL" id="LR593887">
    <property type="protein sequence ID" value="VTS03303.1"/>
    <property type="molecule type" value="Genomic_DNA"/>
</dbReference>
<gene>
    <name evidence="1" type="ORF">GMBLW1_08880</name>
</gene>